<dbReference type="RefSeq" id="WP_202687244.1">
    <property type="nucleotide sequence ID" value="NZ_JAESVN010000002.1"/>
</dbReference>
<accession>A0A8K0VAT3</accession>
<comment type="caution">
    <text evidence="2">The sequence shown here is derived from an EMBL/GenBank/DDBJ whole genome shotgun (WGS) entry which is preliminary data.</text>
</comment>
<keyword evidence="1" id="KW-0812">Transmembrane</keyword>
<keyword evidence="3" id="KW-1185">Reference proteome</keyword>
<dbReference type="AlphaFoldDB" id="A0A8K0VAT3"/>
<evidence type="ECO:0000256" key="1">
    <source>
        <dbReference type="SAM" id="Phobius"/>
    </source>
</evidence>
<keyword evidence="1" id="KW-0472">Membrane</keyword>
<feature type="transmembrane region" description="Helical" evidence="1">
    <location>
        <begin position="40"/>
        <end position="69"/>
    </location>
</feature>
<dbReference type="Proteomes" id="UP000648908">
    <property type="component" value="Unassembled WGS sequence"/>
</dbReference>
<feature type="transmembrane region" description="Helical" evidence="1">
    <location>
        <begin position="7"/>
        <end position="34"/>
    </location>
</feature>
<sequence>MSWLSVWWVWIVAGFAIGVMEVLVPGFIFVGFAIGAVVTGLLIAIGLLGGNLAVTVLVFAVISLIAWLVTRRLVGRRPGQVKIWTRDIND</sequence>
<proteinExistence type="predicted"/>
<dbReference type="EMBL" id="JAESVN010000002">
    <property type="protein sequence ID" value="MBL4916475.1"/>
    <property type="molecule type" value="Genomic_DNA"/>
</dbReference>
<keyword evidence="1" id="KW-1133">Transmembrane helix</keyword>
<evidence type="ECO:0000313" key="3">
    <source>
        <dbReference type="Proteomes" id="UP000648908"/>
    </source>
</evidence>
<gene>
    <name evidence="2" type="ORF">JL811_04510</name>
</gene>
<protein>
    <recommendedName>
        <fullName evidence="4">Membrane protein implicated in regulation of membrane protease activity</fullName>
    </recommendedName>
</protein>
<reference evidence="2" key="1">
    <citation type="submission" date="2021-01" db="EMBL/GenBank/DDBJ databases">
        <title>Tabrizicola alba sp. nov. a motile alkaliphilic bacterium isolated from a soda lake.</title>
        <authorList>
            <person name="Szuroczki S."/>
            <person name="Abbaszade G."/>
            <person name="Schumann P."/>
            <person name="Toth E."/>
        </authorList>
    </citation>
    <scope>NUCLEOTIDE SEQUENCE</scope>
    <source>
        <strain evidence="2">DMG-N-6</strain>
    </source>
</reference>
<evidence type="ECO:0008006" key="4">
    <source>
        <dbReference type="Google" id="ProtNLM"/>
    </source>
</evidence>
<name>A0A8K0VAT3_9RHOB</name>
<evidence type="ECO:0000313" key="2">
    <source>
        <dbReference type="EMBL" id="MBL4916475.1"/>
    </source>
</evidence>
<organism evidence="2 3">
    <name type="scientific">Szabonella alba</name>
    <dbReference type="NCBI Taxonomy" id="2804194"/>
    <lineage>
        <taxon>Bacteria</taxon>
        <taxon>Pseudomonadati</taxon>
        <taxon>Pseudomonadota</taxon>
        <taxon>Alphaproteobacteria</taxon>
        <taxon>Rhodobacterales</taxon>
        <taxon>Paracoccaceae</taxon>
        <taxon>Szabonella</taxon>
    </lineage>
</organism>